<evidence type="ECO:0000313" key="3">
    <source>
        <dbReference type="Proteomes" id="UP000035016"/>
    </source>
</evidence>
<feature type="compositionally biased region" description="Basic and acidic residues" evidence="1">
    <location>
        <begin position="1"/>
        <end position="25"/>
    </location>
</feature>
<dbReference type="KEGG" id="sle:sle_06140"/>
<dbReference type="EMBL" id="LN831790">
    <property type="protein sequence ID" value="CQR60077.1"/>
    <property type="molecule type" value="Genomic_DNA"/>
</dbReference>
<sequence length="96" mass="10372">MTGHDDHREPGENRYSRARDQDEPGAHSGSESQARERTVPGTASAKEGYQTEHGTTAGKPLEGIETRESEAVRPEGADDERANRERGRDDEGPGGA</sequence>
<name>A0A0F7VRD2_STRLW</name>
<evidence type="ECO:0000256" key="1">
    <source>
        <dbReference type="SAM" id="MobiDB-lite"/>
    </source>
</evidence>
<protein>
    <submittedName>
        <fullName evidence="2">Uncharacterized protein</fullName>
    </submittedName>
</protein>
<organism evidence="2 3">
    <name type="scientific">Streptomyces leeuwenhoekii</name>
    <dbReference type="NCBI Taxonomy" id="1437453"/>
    <lineage>
        <taxon>Bacteria</taxon>
        <taxon>Bacillati</taxon>
        <taxon>Actinomycetota</taxon>
        <taxon>Actinomycetes</taxon>
        <taxon>Kitasatosporales</taxon>
        <taxon>Streptomycetaceae</taxon>
        <taxon>Streptomyces</taxon>
    </lineage>
</organism>
<dbReference type="RefSeq" id="WP_029385135.1">
    <property type="nucleotide sequence ID" value="NZ_AZSD01000263.1"/>
</dbReference>
<accession>A0A0F7VRD2</accession>
<dbReference type="AlphaFoldDB" id="A0A0F7VRD2"/>
<reference evidence="2 3" key="1">
    <citation type="submission" date="2015-02" db="EMBL/GenBank/DDBJ databases">
        <authorList>
            <person name="Gomez-Escribano P.J."/>
        </authorList>
    </citation>
    <scope>NUCLEOTIDE SEQUENCE [LARGE SCALE GENOMIC DNA]</scope>
    <source>
        <strain evidence="3">C34 (DSM 42122 / NRRL B-24963)</strain>
    </source>
</reference>
<proteinExistence type="predicted"/>
<dbReference type="Proteomes" id="UP000035016">
    <property type="component" value="Chromosome Chromosome"/>
</dbReference>
<feature type="region of interest" description="Disordered" evidence="1">
    <location>
        <begin position="1"/>
        <end position="96"/>
    </location>
</feature>
<gene>
    <name evidence="2" type="primary">sle_06140</name>
</gene>
<evidence type="ECO:0000313" key="2">
    <source>
        <dbReference type="EMBL" id="CQR60077.1"/>
    </source>
</evidence>
<feature type="compositionally biased region" description="Basic and acidic residues" evidence="1">
    <location>
        <begin position="62"/>
        <end position="96"/>
    </location>
</feature>